<dbReference type="Proteomes" id="UP001346869">
    <property type="component" value="Unassembled WGS sequence"/>
</dbReference>
<protein>
    <submittedName>
        <fullName evidence="1">Uncharacterized protein</fullName>
    </submittedName>
</protein>
<reference evidence="1 2" key="1">
    <citation type="journal article" date="2023" name="Genes (Basel)">
        <title>Chromosome-Level Genome Assembly and Circadian Gene Repertoire of the Patagonia Blennie Eleginops maclovinus-The Closest Ancestral Proxy of Antarctic Cryonotothenioids.</title>
        <authorList>
            <person name="Cheng C.C."/>
            <person name="Rivera-Colon A.G."/>
            <person name="Minhas B.F."/>
            <person name="Wilson L."/>
            <person name="Rayamajhi N."/>
            <person name="Vargas-Chacoff L."/>
            <person name="Catchen J.M."/>
        </authorList>
    </citation>
    <scope>NUCLEOTIDE SEQUENCE [LARGE SCALE GENOMIC DNA]</scope>
    <source>
        <strain evidence="1">JMC-PN-2008</strain>
    </source>
</reference>
<dbReference type="EMBL" id="JAUZQC010000019">
    <property type="protein sequence ID" value="KAK5854089.1"/>
    <property type="molecule type" value="Genomic_DNA"/>
</dbReference>
<dbReference type="AlphaFoldDB" id="A0AAN7X687"/>
<evidence type="ECO:0000313" key="2">
    <source>
        <dbReference type="Proteomes" id="UP001346869"/>
    </source>
</evidence>
<accession>A0AAN7X687</accession>
<keyword evidence="2" id="KW-1185">Reference proteome</keyword>
<gene>
    <name evidence="1" type="ORF">PBY51_015187</name>
</gene>
<organism evidence="1 2">
    <name type="scientific">Eleginops maclovinus</name>
    <name type="common">Patagonian blennie</name>
    <name type="synonym">Eleginus maclovinus</name>
    <dbReference type="NCBI Taxonomy" id="56733"/>
    <lineage>
        <taxon>Eukaryota</taxon>
        <taxon>Metazoa</taxon>
        <taxon>Chordata</taxon>
        <taxon>Craniata</taxon>
        <taxon>Vertebrata</taxon>
        <taxon>Euteleostomi</taxon>
        <taxon>Actinopterygii</taxon>
        <taxon>Neopterygii</taxon>
        <taxon>Teleostei</taxon>
        <taxon>Neoteleostei</taxon>
        <taxon>Acanthomorphata</taxon>
        <taxon>Eupercaria</taxon>
        <taxon>Perciformes</taxon>
        <taxon>Notothenioidei</taxon>
        <taxon>Eleginopidae</taxon>
        <taxon>Eleginops</taxon>
    </lineage>
</organism>
<proteinExistence type="predicted"/>
<reference evidence="1 2" key="2">
    <citation type="journal article" date="2023" name="Mol. Biol. Evol.">
        <title>Genomics of Secondarily Temperate Adaptation in the Only Non-Antarctic Icefish.</title>
        <authorList>
            <person name="Rivera-Colon A.G."/>
            <person name="Rayamajhi N."/>
            <person name="Minhas B.F."/>
            <person name="Madrigal G."/>
            <person name="Bilyk K.T."/>
            <person name="Yoon V."/>
            <person name="Hune M."/>
            <person name="Gregory S."/>
            <person name="Cheng C.H.C."/>
            <person name="Catchen J.M."/>
        </authorList>
    </citation>
    <scope>NUCLEOTIDE SEQUENCE [LARGE SCALE GENOMIC DNA]</scope>
    <source>
        <strain evidence="1">JMC-PN-2008</strain>
    </source>
</reference>
<sequence length="81" mass="9385">MLKEGEAGTEAHLRCSRLRQSYFQTASPSRLLHLHLWWGNHTIAQAPVTDMTQEWIHYSQSLLGDWHTRVGCGTNAHFYFT</sequence>
<name>A0AAN7X687_ELEMC</name>
<evidence type="ECO:0000313" key="1">
    <source>
        <dbReference type="EMBL" id="KAK5854089.1"/>
    </source>
</evidence>
<comment type="caution">
    <text evidence="1">The sequence shown here is derived from an EMBL/GenBank/DDBJ whole genome shotgun (WGS) entry which is preliminary data.</text>
</comment>